<evidence type="ECO:0000313" key="3">
    <source>
        <dbReference type="Proteomes" id="UP000199111"/>
    </source>
</evidence>
<reference evidence="3" key="1">
    <citation type="submission" date="2016-10" db="EMBL/GenBank/DDBJ databases">
        <authorList>
            <person name="Varghese N."/>
            <person name="Submissions S."/>
        </authorList>
    </citation>
    <scope>NUCLEOTIDE SEQUENCE [LARGE SCALE GENOMIC DNA]</scope>
    <source>
        <strain evidence="3">CGMCC 4.2126</strain>
    </source>
</reference>
<dbReference type="NCBIfam" id="NF033539">
    <property type="entry name" value="transpos_IS1380"/>
    <property type="match status" value="1"/>
</dbReference>
<gene>
    <name evidence="2" type="ORF">SAMN05216275_10682</name>
</gene>
<feature type="domain" description="Transposase DDE" evidence="1">
    <location>
        <begin position="4"/>
        <end position="454"/>
    </location>
</feature>
<evidence type="ECO:0000313" key="2">
    <source>
        <dbReference type="EMBL" id="SFJ03080.1"/>
    </source>
</evidence>
<dbReference type="Pfam" id="PF13701">
    <property type="entry name" value="DDE_Tnp_1_4"/>
    <property type="match status" value="1"/>
</dbReference>
<organism evidence="2 3">
    <name type="scientific">Streptosporangium canum</name>
    <dbReference type="NCBI Taxonomy" id="324952"/>
    <lineage>
        <taxon>Bacteria</taxon>
        <taxon>Bacillati</taxon>
        <taxon>Actinomycetota</taxon>
        <taxon>Actinomycetes</taxon>
        <taxon>Streptosporangiales</taxon>
        <taxon>Streptosporangiaceae</taxon>
        <taxon>Streptosporangium</taxon>
    </lineage>
</organism>
<proteinExistence type="predicted"/>
<keyword evidence="3" id="KW-1185">Reference proteome</keyword>
<dbReference type="EMBL" id="FOQY01000006">
    <property type="protein sequence ID" value="SFJ03080.1"/>
    <property type="molecule type" value="Genomic_DNA"/>
</dbReference>
<dbReference type="AlphaFoldDB" id="A0A1I3N242"/>
<sequence>MKTIASHRKIVMSADGSGLISQAGALLLLETLRVTGLDRALSEQLQRWRPARAIHDPGKIIADLAVSLALGGDCLADIAMLRAQPELFGPIASDPTVSRLIDRLAADTTKALTAIRAARAIAREHAWTRAESAAPGADSRPIPIDLDATIVISHSDKENATPTWKKTFGFHPMTAFADHGPDGAGEPLALVLRAGNAGSNTATDHINATRLALAQLPKHRRRQILIRTDSGGGTHEFLTWPTRPGRWLTYSIGFTITDDIGEAILRLPAGAWTPAYDAEGQVRPGAWVAEITGLAKSTSWPKGMRVIVRRERPHPGARLRFTDSGGHRFTCFVTNTKQGQLADLELRHRRRARAEDRIRCAKDTGLRNLPLHDFTQNRIWCEIVAPACDLMAWMQMLALNGPARRWEPKRLRLRLFAVAGRLVRSGRRLRLRIAARWPWATQLITAVTRLQALPAPP</sequence>
<dbReference type="RefSeq" id="WP_143120884.1">
    <property type="nucleotide sequence ID" value="NZ_FOQY01000006.1"/>
</dbReference>
<accession>A0A1I3N242</accession>
<dbReference type="Proteomes" id="UP000199111">
    <property type="component" value="Unassembled WGS sequence"/>
</dbReference>
<name>A0A1I3N242_9ACTN</name>
<dbReference type="InterPro" id="IPR025668">
    <property type="entry name" value="Tnp_DDE_dom"/>
</dbReference>
<evidence type="ECO:0000259" key="1">
    <source>
        <dbReference type="Pfam" id="PF13701"/>
    </source>
</evidence>
<protein>
    <submittedName>
        <fullName evidence="2">Transposase, IS4 family</fullName>
    </submittedName>
</protein>
<dbReference type="InterPro" id="IPR047960">
    <property type="entry name" value="Transpos_IS1380"/>
</dbReference>
<dbReference type="GeneID" id="96298032"/>